<accession>A0A2A5T647</accession>
<name>A0A2A5T647_9GAMM</name>
<gene>
    <name evidence="1" type="ORF">BTN49_0582</name>
</gene>
<dbReference type="RefSeq" id="WP_146679031.1">
    <property type="nucleotide sequence ID" value="NZ_CAWNJE010000005.1"/>
</dbReference>
<protein>
    <submittedName>
        <fullName evidence="1">Mobile element protein</fullName>
    </submittedName>
</protein>
<dbReference type="EMBL" id="NBYY01000009">
    <property type="protein sequence ID" value="PCS23613.1"/>
    <property type="molecule type" value="Genomic_DNA"/>
</dbReference>
<reference evidence="2" key="1">
    <citation type="submission" date="2017-04" db="EMBL/GenBank/DDBJ databases">
        <title>Genome evolution of the luminous symbionts of deep sea anglerfish.</title>
        <authorList>
            <person name="Hendry T.A."/>
        </authorList>
    </citation>
    <scope>NUCLEOTIDE SEQUENCE [LARGE SCALE GENOMIC DNA]</scope>
</reference>
<dbReference type="AlphaFoldDB" id="A0A2A5T647"/>
<proteinExistence type="predicted"/>
<organism evidence="1 2">
    <name type="scientific">Candidatus Enterovibrio escicola</name>
    <dbReference type="NCBI Taxonomy" id="1927127"/>
    <lineage>
        <taxon>Bacteria</taxon>
        <taxon>Pseudomonadati</taxon>
        <taxon>Pseudomonadota</taxon>
        <taxon>Gammaproteobacteria</taxon>
        <taxon>Vibrionales</taxon>
        <taxon>Vibrionaceae</taxon>
        <taxon>Enterovibrio</taxon>
    </lineage>
</organism>
<evidence type="ECO:0000313" key="2">
    <source>
        <dbReference type="Proteomes" id="UP000219020"/>
    </source>
</evidence>
<dbReference type="OrthoDB" id="6382212at2"/>
<evidence type="ECO:0000313" key="1">
    <source>
        <dbReference type="EMBL" id="PCS23613.1"/>
    </source>
</evidence>
<dbReference type="GeneID" id="66951025"/>
<comment type="caution">
    <text evidence="1">The sequence shown here is derived from an EMBL/GenBank/DDBJ whole genome shotgun (WGS) entry which is preliminary data.</text>
</comment>
<sequence>MMGKAKHKISNWKQYNQVLINSGSVTCWIDVTAIKAWHCLKQHDYRSRWFIFLDNSIETTLMVKGIF</sequence>
<dbReference type="Proteomes" id="UP000219020">
    <property type="component" value="Unassembled WGS sequence"/>
</dbReference>
<keyword evidence="2" id="KW-1185">Reference proteome</keyword>